<feature type="coiled-coil region" evidence="1">
    <location>
        <begin position="182"/>
        <end position="209"/>
    </location>
</feature>
<name>A0A813U5A6_9BILA</name>
<organism evidence="2 3">
    <name type="scientific">Brachionus calyciflorus</name>
    <dbReference type="NCBI Taxonomy" id="104777"/>
    <lineage>
        <taxon>Eukaryota</taxon>
        <taxon>Metazoa</taxon>
        <taxon>Spiralia</taxon>
        <taxon>Gnathifera</taxon>
        <taxon>Rotifera</taxon>
        <taxon>Eurotatoria</taxon>
        <taxon>Monogononta</taxon>
        <taxon>Pseudotrocha</taxon>
        <taxon>Ploima</taxon>
        <taxon>Brachionidae</taxon>
        <taxon>Brachionus</taxon>
    </lineage>
</organism>
<comment type="caution">
    <text evidence="2">The sequence shown here is derived from an EMBL/GenBank/DDBJ whole genome shotgun (WGS) entry which is preliminary data.</text>
</comment>
<evidence type="ECO:0000256" key="1">
    <source>
        <dbReference type="SAM" id="Coils"/>
    </source>
</evidence>
<proteinExistence type="predicted"/>
<keyword evidence="3" id="KW-1185">Reference proteome</keyword>
<evidence type="ECO:0000313" key="3">
    <source>
        <dbReference type="Proteomes" id="UP000663879"/>
    </source>
</evidence>
<dbReference type="EMBL" id="CAJNOC010000930">
    <property type="protein sequence ID" value="CAF0818570.1"/>
    <property type="molecule type" value="Genomic_DNA"/>
</dbReference>
<dbReference type="AlphaFoldDB" id="A0A813U5A6"/>
<evidence type="ECO:0008006" key="4">
    <source>
        <dbReference type="Google" id="ProtNLM"/>
    </source>
</evidence>
<reference evidence="2" key="1">
    <citation type="submission" date="2021-02" db="EMBL/GenBank/DDBJ databases">
        <authorList>
            <person name="Nowell W R."/>
        </authorList>
    </citation>
    <scope>NUCLEOTIDE SEQUENCE</scope>
    <source>
        <strain evidence="2">Ploen Becks lab</strain>
    </source>
</reference>
<evidence type="ECO:0000313" key="2">
    <source>
        <dbReference type="EMBL" id="CAF0818570.1"/>
    </source>
</evidence>
<gene>
    <name evidence="2" type="ORF">OXX778_LOCUS7343</name>
</gene>
<protein>
    <recommendedName>
        <fullName evidence="4">BEN domain-containing protein</fullName>
    </recommendedName>
</protein>
<dbReference type="Proteomes" id="UP000663879">
    <property type="component" value="Unassembled WGS sequence"/>
</dbReference>
<keyword evidence="1" id="KW-0175">Coiled coil</keyword>
<sequence>MSQSTPIKRKINNKNIINSSDSEDDLVISKYKNGKNIKRSDTFKKKIEEQKILSDDEDTGIFCLVQFVTEPERFDVLPEKQIIIDQNDNCLGGFLGTEEYVTRMSKKFSYNLSLNTCDEVETDRQLRILQTKSTYNVHCRSNAAISLMDRNLETIQKEPTCSNQVPRINESSHEKENFLDLFKLNEAKLKAQQEKLEEIQKKLDSLANAPKEKKDFVYNGVDLIRDVDGYPAHIWAKNCLNVLFNPDETKNHVLVETKNTCRPPCDQKRVNLLKDALAQKYNFPPEKQDKVWKKIVSAFNTKGRSIKYTLKEARNSILDKIGMNSKN</sequence>
<accession>A0A813U5A6</accession>